<keyword evidence="1" id="KW-0812">Transmembrane</keyword>
<organism evidence="2">
    <name type="scientific">marine sediment metagenome</name>
    <dbReference type="NCBI Taxonomy" id="412755"/>
    <lineage>
        <taxon>unclassified sequences</taxon>
        <taxon>metagenomes</taxon>
        <taxon>ecological metagenomes</taxon>
    </lineage>
</organism>
<keyword evidence="1" id="KW-0472">Membrane</keyword>
<comment type="caution">
    <text evidence="2">The sequence shown here is derived from an EMBL/GenBank/DDBJ whole genome shotgun (WGS) entry which is preliminary data.</text>
</comment>
<feature type="transmembrane region" description="Helical" evidence="1">
    <location>
        <begin position="186"/>
        <end position="203"/>
    </location>
</feature>
<proteinExistence type="predicted"/>
<evidence type="ECO:0000256" key="1">
    <source>
        <dbReference type="SAM" id="Phobius"/>
    </source>
</evidence>
<sequence length="226" mass="25245">MRYSIAPEIITSKKIVFFLLFLLSMPFMVAEPIEDTTIDVGVYNTTPILTNGSLTTIKIEVNSSTYPANNRVFSFNVNLSEGLDVSDNFNFLFIKNESIDTSLFAQHLTCLKDLSACKVEKGKFDVAWNRCFSDLNKYEGENATSFKEELDTCSLLVKEKDLELTSQDDKITDLKNNEEGTKNSKYLWLIFGAFLAVVGTLLYQGKIGGGAAKERSMGEFQKSQSG</sequence>
<accession>A0A0F9REV0</accession>
<dbReference type="AlphaFoldDB" id="A0A0F9REV0"/>
<evidence type="ECO:0000313" key="2">
    <source>
        <dbReference type="EMBL" id="KKN48137.1"/>
    </source>
</evidence>
<dbReference type="EMBL" id="LAZR01001236">
    <property type="protein sequence ID" value="KKN48137.1"/>
    <property type="molecule type" value="Genomic_DNA"/>
</dbReference>
<reference evidence="2" key="1">
    <citation type="journal article" date="2015" name="Nature">
        <title>Complex archaea that bridge the gap between prokaryotes and eukaryotes.</title>
        <authorList>
            <person name="Spang A."/>
            <person name="Saw J.H."/>
            <person name="Jorgensen S.L."/>
            <person name="Zaremba-Niedzwiedzka K."/>
            <person name="Martijn J."/>
            <person name="Lind A.E."/>
            <person name="van Eijk R."/>
            <person name="Schleper C."/>
            <person name="Guy L."/>
            <person name="Ettema T.J."/>
        </authorList>
    </citation>
    <scope>NUCLEOTIDE SEQUENCE</scope>
</reference>
<protein>
    <submittedName>
        <fullName evidence="2">Uncharacterized protein</fullName>
    </submittedName>
</protein>
<gene>
    <name evidence="2" type="ORF">LCGC14_0655810</name>
</gene>
<name>A0A0F9REV0_9ZZZZ</name>
<keyword evidence="1" id="KW-1133">Transmembrane helix</keyword>